<protein>
    <submittedName>
        <fullName evidence="3">Uncharacterized protein</fullName>
    </submittedName>
</protein>
<keyword evidence="2" id="KW-0472">Membrane</keyword>
<dbReference type="RefSeq" id="WP_006903269.1">
    <property type="nucleotide sequence ID" value="NZ_JH976535.1"/>
</dbReference>
<comment type="caution">
    <text evidence="3">The sequence shown here is derived from an EMBL/GenBank/DDBJ whole genome shotgun (WGS) entry which is preliminary data.</text>
</comment>
<accession>K6Q235</accession>
<feature type="region of interest" description="Disordered" evidence="1">
    <location>
        <begin position="782"/>
        <end position="812"/>
    </location>
</feature>
<sequence length="1009" mass="103201">MDLGLTKLNQRDQHAGPLPRRGRIEAVLAILLAVLTTLLASVALALAPAASGAWPPLVEAATPGGPASTGDKPRLEVAAGYGRQPVGGPWVPAQVSITHPGPGTFRGTLEIAGVVFDPSFGSPAPPVITPPGRGQAFVDAVRWRQPVEVPAGATRTVIVPVATGPRETPTMGLDVRLRDERGQVVAFAPLPVGRGRPADVLIALLAERDIPYLAALPVPRGGSASVERLDPQLSPRTTVGWANFDLVVVEGAAALRRLDGQQRSALVTWVQLGGTLLVGTGPDATALAELLGPKAFPWEVTGSTTTGPLDEAAMWARSIDPETPAPPAGTPVVAARLRPSGTAPVAEAGGTGEAAGAGEAGEAAGAGSTPLGSVARVGFGRVYAWSTRLDAEPWLSWPGTPNALAGWLGGDLSPPSTRLATSVAAQVGMGMMTPGASGVPAPVDMPTTLDAGGYRFLVQALLRALGSHQAPWQVVELWRSGAQDLPGLQFPSTAVLVGGVVAYLLLIGPLTFRWLGRKRRRPWAWVVVPALALLVIGASYASGSLAGRGVPHTGAGFLLLDETGTRGVWAGMVSAYRPGGRAQLVLRNGTLVTAPDAGMGFGPFDRPADNRTLEAEVTPRGLEVTWPASAGRVIPVAAHLDLQLDAGRPAGGLVARWFPAGGGRWRVEVTNGLGVRLSGVLLLQGGRVVARFGDLNPGEQAVQDVRVFDRPSTPSSSLVPGSLSSGVPGAGLAAPGPASGADIATLRQRARLEQALESLLPAVAGDAVLVAGIQGTPVVAGRTGGAVPPSSPGAGGSGTGGSEAIPPSQWDPNGYTLLLAPVTAPGLDTEAPAAPQAGGPGGAATGPATERPLPAFTASNAIWPAMTRSLRASEVFVPDPDTVRLRSGEAVMEWRPPAAVTAAARRLAIELQYRGRFSAPPASAQVAVDVYDFSAGRWVPVKAFQGGLAPDAPSWVASGVTVTGDQVVVEGEALRRFLPPGGRLLVRLSGPQGEEMVLGRPVLSLEVSP</sequence>
<feature type="transmembrane region" description="Helical" evidence="2">
    <location>
        <begin position="522"/>
        <end position="541"/>
    </location>
</feature>
<dbReference type="STRING" id="867903.ThesuDRAFT_01001"/>
<reference evidence="3" key="1">
    <citation type="submission" date="2010-10" db="EMBL/GenBank/DDBJ databases">
        <authorList>
            <consortium name="US DOE Joint Genome Institute (JGI-PGF)"/>
            <person name="Lucas S."/>
            <person name="Copeland A."/>
            <person name="Lapidus A."/>
            <person name="Bruce D."/>
            <person name="Goodwin L."/>
            <person name="Pitluck S."/>
            <person name="Kyrpides N."/>
            <person name="Mavromatis K."/>
            <person name="Detter J.C."/>
            <person name="Han C."/>
            <person name="Land M."/>
            <person name="Hauser L."/>
            <person name="Markowitz V."/>
            <person name="Cheng J.-F."/>
            <person name="Hugenholtz P."/>
            <person name="Woyke T."/>
            <person name="Wu D."/>
            <person name="Pukall R."/>
            <person name="Wahrenburg C."/>
            <person name="Brambilla E."/>
            <person name="Klenk H.-P."/>
            <person name="Eisen J.A."/>
        </authorList>
    </citation>
    <scope>NUCLEOTIDE SEQUENCE [LARGE SCALE GENOMIC DNA]</scope>
    <source>
        <strain evidence="3">DSM 13965</strain>
    </source>
</reference>
<feature type="compositionally biased region" description="Gly residues" evidence="1">
    <location>
        <begin position="349"/>
        <end position="359"/>
    </location>
</feature>
<dbReference type="Proteomes" id="UP000005710">
    <property type="component" value="Unassembled WGS sequence"/>
</dbReference>
<feature type="transmembrane region" description="Helical" evidence="2">
    <location>
        <begin position="494"/>
        <end position="515"/>
    </location>
</feature>
<evidence type="ECO:0000313" key="4">
    <source>
        <dbReference type="Proteomes" id="UP000005710"/>
    </source>
</evidence>
<evidence type="ECO:0000256" key="2">
    <source>
        <dbReference type="SAM" id="Phobius"/>
    </source>
</evidence>
<keyword evidence="2" id="KW-0812">Transmembrane</keyword>
<evidence type="ECO:0000256" key="1">
    <source>
        <dbReference type="SAM" id="MobiDB-lite"/>
    </source>
</evidence>
<dbReference type="OrthoDB" id="137965at2"/>
<feature type="region of interest" description="Disordered" evidence="1">
    <location>
        <begin position="342"/>
        <end position="369"/>
    </location>
</feature>
<dbReference type="EMBL" id="AENY02000002">
    <property type="protein sequence ID" value="EKP95258.1"/>
    <property type="molecule type" value="Genomic_DNA"/>
</dbReference>
<name>K6Q235_9FIRM</name>
<gene>
    <name evidence="3" type="ORF">ThesuDRAFT_01001</name>
</gene>
<keyword evidence="2" id="KW-1133">Transmembrane helix</keyword>
<reference evidence="3" key="2">
    <citation type="submission" date="2012-10" db="EMBL/GenBank/DDBJ databases">
        <title>Improved high-quality draft of Thermaerobacter subterraneus C21, DSM 13965.</title>
        <authorList>
            <consortium name="DOE Joint Genome Institute"/>
            <person name="Eisen J."/>
            <person name="Huntemann M."/>
            <person name="Wei C.-L."/>
            <person name="Han J."/>
            <person name="Detter J.C."/>
            <person name="Han C."/>
            <person name="Tapia R."/>
            <person name="Chen A."/>
            <person name="Kyrpides N."/>
            <person name="Mavromatis K."/>
            <person name="Markowitz V."/>
            <person name="Szeto E."/>
            <person name="Ivanova N."/>
            <person name="Mikhailova N."/>
            <person name="Ovchinnikova G."/>
            <person name="Pagani I."/>
            <person name="Pati A."/>
            <person name="Goodwin L."/>
            <person name="Nordberg H.P."/>
            <person name="Cantor M.N."/>
            <person name="Hua S.X."/>
            <person name="Woyke T."/>
            <person name="Eisen J."/>
            <person name="Klenk H.-P."/>
        </authorList>
    </citation>
    <scope>NUCLEOTIDE SEQUENCE [LARGE SCALE GENOMIC DNA]</scope>
    <source>
        <strain evidence="3">DSM 13965</strain>
    </source>
</reference>
<dbReference type="SUPFAM" id="SSF52317">
    <property type="entry name" value="Class I glutamine amidotransferase-like"/>
    <property type="match status" value="1"/>
</dbReference>
<feature type="transmembrane region" description="Helical" evidence="2">
    <location>
        <begin position="26"/>
        <end position="47"/>
    </location>
</feature>
<keyword evidence="4" id="KW-1185">Reference proteome</keyword>
<organism evidence="3 4">
    <name type="scientific">Thermaerobacter subterraneus DSM 13965</name>
    <dbReference type="NCBI Taxonomy" id="867903"/>
    <lineage>
        <taxon>Bacteria</taxon>
        <taxon>Bacillati</taxon>
        <taxon>Bacillota</taxon>
        <taxon>Clostridia</taxon>
        <taxon>Eubacteriales</taxon>
        <taxon>Clostridiales Family XVII. Incertae Sedis</taxon>
        <taxon>Thermaerobacter</taxon>
    </lineage>
</organism>
<dbReference type="InterPro" id="IPR029062">
    <property type="entry name" value="Class_I_gatase-like"/>
</dbReference>
<dbReference type="AlphaFoldDB" id="K6Q235"/>
<evidence type="ECO:0000313" key="3">
    <source>
        <dbReference type="EMBL" id="EKP95258.1"/>
    </source>
</evidence>
<proteinExistence type="predicted"/>
<feature type="region of interest" description="Disordered" evidence="1">
    <location>
        <begin position="826"/>
        <end position="850"/>
    </location>
</feature>
<dbReference type="HOGENOM" id="CLU_298073_0_0_9"/>